<evidence type="ECO:0000313" key="2">
    <source>
        <dbReference type="Proteomes" id="UP001371224"/>
    </source>
</evidence>
<protein>
    <submittedName>
        <fullName evidence="1">Uncharacterized protein</fullName>
    </submittedName>
</protein>
<reference evidence="1 2" key="1">
    <citation type="submission" date="2024-02" db="EMBL/GenBank/DDBJ databases">
        <authorList>
            <person name="Saticioglu I.B."/>
        </authorList>
    </citation>
    <scope>NUCLEOTIDE SEQUENCE [LARGE SCALE GENOMIC DNA]</scope>
    <source>
        <strain evidence="1 2">Mu-80</strain>
    </source>
</reference>
<organism evidence="1 2">
    <name type="scientific">Microbacterium bandirmense</name>
    <dbReference type="NCBI Taxonomy" id="3122050"/>
    <lineage>
        <taxon>Bacteria</taxon>
        <taxon>Bacillati</taxon>
        <taxon>Actinomycetota</taxon>
        <taxon>Actinomycetes</taxon>
        <taxon>Micrococcales</taxon>
        <taxon>Microbacteriaceae</taxon>
        <taxon>Microbacterium</taxon>
    </lineage>
</organism>
<gene>
    <name evidence="1" type="ORF">WDU99_12235</name>
</gene>
<keyword evidence="2" id="KW-1185">Reference proteome</keyword>
<proteinExistence type="predicted"/>
<accession>A0ABU8LFH5</accession>
<name>A0ABU8LFH5_9MICO</name>
<dbReference type="EMBL" id="JBBDGM010000010">
    <property type="protein sequence ID" value="MEJ1089082.1"/>
    <property type="molecule type" value="Genomic_DNA"/>
</dbReference>
<dbReference type="Proteomes" id="UP001371224">
    <property type="component" value="Unassembled WGS sequence"/>
</dbReference>
<evidence type="ECO:0000313" key="1">
    <source>
        <dbReference type="EMBL" id="MEJ1089082.1"/>
    </source>
</evidence>
<comment type="caution">
    <text evidence="1">The sequence shown here is derived from an EMBL/GenBank/DDBJ whole genome shotgun (WGS) entry which is preliminary data.</text>
</comment>
<sequence>MNSLPGFHVSSVKRSMIGPSLVKTGSSSSGAENAGAAYYQLVVRGDRVDDPETVERLRAAVEVVWRGMVARGCAT</sequence>
<dbReference type="RefSeq" id="WP_337332742.1">
    <property type="nucleotide sequence ID" value="NZ_JBBDGM010000010.1"/>
</dbReference>